<dbReference type="STRING" id="6832.A0A553PPK8"/>
<dbReference type="Proteomes" id="UP000318571">
    <property type="component" value="Chromosome 6"/>
</dbReference>
<dbReference type="GO" id="GO:0042574">
    <property type="term" value="P:retinal metabolic process"/>
    <property type="evidence" value="ECO:0007669"/>
    <property type="project" value="TreeGrafter"/>
</dbReference>
<keyword evidence="2 5" id="KW-0479">Metal-binding</keyword>
<dbReference type="GO" id="GO:0010436">
    <property type="term" value="F:carotenoid dioxygenase activity"/>
    <property type="evidence" value="ECO:0007669"/>
    <property type="project" value="TreeGrafter"/>
</dbReference>
<sequence length="1138" mass="127415">MSHNSADKTAKARPFKDLSKAMSSPKDVLWARHCDPKLCSTDPIAAESTSGTLPEWLSGVLYRTGPGVRKFGKDQYLHAMDGLAIIHAVEIRNGQAKYRSRALESEVLQKNSHANRICVTEFGTFQTPDPCMTILGKFKNRFLTIPNLEDVTDNGAVNLYFHGDELFTSTETNNIRQVDTSTLETVNGITRHSQMNSNIVVQRATAHPHSDPDGTLYNFGCGMRWGQIYHSVIKFPPPTTDSHGTRLSSHDQAVRVADVPARSNWSIPYFHSFGISENYFILPESPMTINVMKAILMNVNQSPPVEIFDWDPQGTSTFILVKRDSGQVHPIRYNGRAFACLHHINAYEEEDQLIVDMCVSEGTVYSRLYLEAIERDAANVPPSDPIRFVLPLKMPANVEPGANLVTLKNTKCRAFKESGSLMRVTEEALSQKRMDMPQINYAVNTKPYRYFYSVQVDEDNLSFTRLYKNDVETKSCVGIFEEKNIWVSEPVFVGRPGSDQEDNGVVLSLLAKKDDPTYVGLLTLDANTFQEVSRVNFKTKGPVTPSLHGIFNISAERENSVLGLIDLKLCTATNKSLLETTKSGANNWLGSVVSVSFVRMSGDKDVFWARHCDPESCTSDPIEAENSSGKLPDWLSGVLYRTGPGVQKFGEDQYLHAFDGIAILHAVEIRNGKAKYRNRVLESDSFKKNMEANRISVTEFGTFATPDPCITILGKFANRFLTIPKIEDATDNGAVNVFFHGDELFASTETNKIRRVDPATLKTINGATHHSQIPGLVAVHRATAHPHSDPDGTLYNFGSGMYRGKRFHSIIKFPPPLHGAEGQYQSSHDQAIRVADVPARHNWHLPYFHSFGMSENYFILPESPMTMNMRRGLFMNMTQTPPVDFFDWDPNGTSTFILIHRDTGKIHPVRYDARAFACFHHINAFEKKGQIVVDLCVSEGDLYGKLYIEALKNGTAKIPPSDPIRFVLPLEIPDDAGVETNLVTLNDTACQAFKVSENLMRVTEESLAKDHMEMPRINYGWNTKPYRYFYSVYVDMEKLDFSRLYKNDVNTKTCVGAFAEDDIWVSEPVFVGRPGSDEEDDGIVLTLLTKKDDLTYVGLLALDAKTFQEVARFNFRAKGPVTPTLHGTFNPNPGSVFA</sequence>
<gene>
    <name evidence="6" type="ORF">TCAL_11676</name>
</gene>
<protein>
    <submittedName>
        <fullName evidence="6">Uncharacterized protein</fullName>
    </submittedName>
</protein>
<keyword evidence="3" id="KW-0560">Oxidoreductase</keyword>
<dbReference type="GO" id="GO:0003834">
    <property type="term" value="F:beta-carotene 15,15'-dioxygenase activity"/>
    <property type="evidence" value="ECO:0007669"/>
    <property type="project" value="TreeGrafter"/>
</dbReference>
<feature type="binding site" evidence="5">
    <location>
        <position position="785"/>
    </location>
    <ligand>
        <name>Fe cation</name>
        <dbReference type="ChEBI" id="CHEBI:24875"/>
        <note>catalytic</note>
    </ligand>
</feature>
<reference evidence="6 7" key="1">
    <citation type="journal article" date="2018" name="Nat. Ecol. Evol.">
        <title>Genomic signatures of mitonuclear coevolution across populations of Tigriopus californicus.</title>
        <authorList>
            <person name="Barreto F.S."/>
            <person name="Watson E.T."/>
            <person name="Lima T.G."/>
            <person name="Willett C.S."/>
            <person name="Edmands S."/>
            <person name="Li W."/>
            <person name="Burton R.S."/>
        </authorList>
    </citation>
    <scope>NUCLEOTIDE SEQUENCE [LARGE SCALE GENOMIC DNA]</scope>
    <source>
        <strain evidence="6 7">San Diego</strain>
    </source>
</reference>
<dbReference type="PANTHER" id="PTHR10543:SF24">
    <property type="entry name" value="CAROTENOID ISOMEROOXYGENASE"/>
    <property type="match status" value="1"/>
</dbReference>
<comment type="cofactor">
    <cofactor evidence="5">
        <name>Fe(2+)</name>
        <dbReference type="ChEBI" id="CHEBI:29033"/>
    </cofactor>
    <text evidence="5">Binds 1 Fe(2+) ion per subunit.</text>
</comment>
<dbReference type="Pfam" id="PF03055">
    <property type="entry name" value="RPE65"/>
    <property type="match status" value="2"/>
</dbReference>
<dbReference type="EMBL" id="VCGU01000002">
    <property type="protein sequence ID" value="TRY79610.1"/>
    <property type="molecule type" value="Genomic_DNA"/>
</dbReference>
<keyword evidence="7" id="KW-1185">Reference proteome</keyword>
<evidence type="ECO:0000313" key="7">
    <source>
        <dbReference type="Proteomes" id="UP000318571"/>
    </source>
</evidence>
<dbReference type="OMA" id="TIPNPIM"/>
<name>A0A553PPK8_TIGCA</name>
<dbReference type="PANTHER" id="PTHR10543">
    <property type="entry name" value="BETA-CAROTENE DIOXYGENASE"/>
    <property type="match status" value="1"/>
</dbReference>
<dbReference type="AlphaFoldDB" id="A0A553PPK8"/>
<evidence type="ECO:0000313" key="6">
    <source>
        <dbReference type="EMBL" id="TRY79610.1"/>
    </source>
</evidence>
<dbReference type="GO" id="GO:0016121">
    <property type="term" value="P:carotene catabolic process"/>
    <property type="evidence" value="ECO:0007669"/>
    <property type="project" value="TreeGrafter"/>
</dbReference>
<dbReference type="InterPro" id="IPR004294">
    <property type="entry name" value="Carotenoid_Oase"/>
</dbReference>
<evidence type="ECO:0000256" key="4">
    <source>
        <dbReference type="ARBA" id="ARBA00023004"/>
    </source>
</evidence>
<evidence type="ECO:0000256" key="1">
    <source>
        <dbReference type="ARBA" id="ARBA00006787"/>
    </source>
</evidence>
<keyword evidence="4 5" id="KW-0408">Iron</keyword>
<accession>A0A553PPK8</accession>
<feature type="binding site" evidence="5">
    <location>
        <position position="849"/>
    </location>
    <ligand>
        <name>Fe cation</name>
        <dbReference type="ChEBI" id="CHEBI:24875"/>
        <note>catalytic</note>
    </ligand>
</feature>
<comment type="caution">
    <text evidence="6">The sequence shown here is derived from an EMBL/GenBank/DDBJ whole genome shotgun (WGS) entry which is preliminary data.</text>
</comment>
<organism evidence="6 7">
    <name type="scientific">Tigriopus californicus</name>
    <name type="common">Marine copepod</name>
    <dbReference type="NCBI Taxonomy" id="6832"/>
    <lineage>
        <taxon>Eukaryota</taxon>
        <taxon>Metazoa</taxon>
        <taxon>Ecdysozoa</taxon>
        <taxon>Arthropoda</taxon>
        <taxon>Crustacea</taxon>
        <taxon>Multicrustacea</taxon>
        <taxon>Hexanauplia</taxon>
        <taxon>Copepoda</taxon>
        <taxon>Harpacticoida</taxon>
        <taxon>Harpacticidae</taxon>
        <taxon>Tigriopus</taxon>
    </lineage>
</organism>
<comment type="similarity">
    <text evidence="1">Belongs to the carotenoid oxygenase family.</text>
</comment>
<feature type="binding site" evidence="5">
    <location>
        <position position="920"/>
    </location>
    <ligand>
        <name>Fe cation</name>
        <dbReference type="ChEBI" id="CHEBI:24875"/>
        <note>catalytic</note>
    </ligand>
</feature>
<evidence type="ECO:0000256" key="2">
    <source>
        <dbReference type="ARBA" id="ARBA00022723"/>
    </source>
</evidence>
<feature type="binding site" evidence="5">
    <location>
        <position position="1126"/>
    </location>
    <ligand>
        <name>Fe cation</name>
        <dbReference type="ChEBI" id="CHEBI:24875"/>
        <note>catalytic</note>
    </ligand>
</feature>
<proteinExistence type="inferred from homology"/>
<dbReference type="GO" id="GO:0046872">
    <property type="term" value="F:metal ion binding"/>
    <property type="evidence" value="ECO:0007669"/>
    <property type="project" value="UniProtKB-KW"/>
</dbReference>
<evidence type="ECO:0000256" key="5">
    <source>
        <dbReference type="PIRSR" id="PIRSR604294-1"/>
    </source>
</evidence>
<evidence type="ECO:0000256" key="3">
    <source>
        <dbReference type="ARBA" id="ARBA00023002"/>
    </source>
</evidence>